<evidence type="ECO:0000256" key="6">
    <source>
        <dbReference type="ARBA" id="ARBA00022692"/>
    </source>
</evidence>
<keyword evidence="9" id="KW-0902">Two-component regulatory system</keyword>
<keyword evidence="4" id="KW-1003">Cell membrane</keyword>
<dbReference type="Pfam" id="PF02518">
    <property type="entry name" value="HATPase_c"/>
    <property type="match status" value="1"/>
</dbReference>
<evidence type="ECO:0000256" key="4">
    <source>
        <dbReference type="ARBA" id="ARBA00022475"/>
    </source>
</evidence>
<evidence type="ECO:0000313" key="13">
    <source>
        <dbReference type="Proteomes" id="UP000562464"/>
    </source>
</evidence>
<dbReference type="GO" id="GO:0000155">
    <property type="term" value="F:phosphorelay sensor kinase activity"/>
    <property type="evidence" value="ECO:0007669"/>
    <property type="project" value="TreeGrafter"/>
</dbReference>
<evidence type="ECO:0000256" key="2">
    <source>
        <dbReference type="ARBA" id="ARBA00004651"/>
    </source>
</evidence>
<evidence type="ECO:0000313" key="12">
    <source>
        <dbReference type="EMBL" id="MBB5887376.1"/>
    </source>
</evidence>
<sequence length="221" mass="25338">MLAELKDKDLANKEFLDLIKVWSHQMKVPLAAIDLMSQTNLNEKELKSELRNQTFTLENYLNILLETQRITNLTNDFRFEKVSFSSLMKNLLRKYSSFFIEKNLSVELSGDWELVSDGRWLSLALEQLLNNAVKYTTSGSIKIQMTEGELQLSDTGIGIMSEDLPRLFEHGFTGYNGRIQKKSSGLGLYLTQLIFKKLEFEVAIESKLGKGTMVIVRKVEK</sequence>
<keyword evidence="6" id="KW-0812">Transmembrane</keyword>
<dbReference type="PANTHER" id="PTHR45453:SF2">
    <property type="entry name" value="HISTIDINE KINASE"/>
    <property type="match status" value="1"/>
</dbReference>
<gene>
    <name evidence="12" type="ORF">HNQ37_000246</name>
</gene>
<evidence type="ECO:0000256" key="1">
    <source>
        <dbReference type="ARBA" id="ARBA00000085"/>
    </source>
</evidence>
<name>A0A841C0F1_9LACT</name>
<evidence type="ECO:0000256" key="10">
    <source>
        <dbReference type="ARBA" id="ARBA00023136"/>
    </source>
</evidence>
<keyword evidence="13" id="KW-1185">Reference proteome</keyword>
<accession>A0A841C0F1</accession>
<dbReference type="InterPro" id="IPR036890">
    <property type="entry name" value="HATPase_C_sf"/>
</dbReference>
<evidence type="ECO:0000256" key="3">
    <source>
        <dbReference type="ARBA" id="ARBA00012438"/>
    </source>
</evidence>
<dbReference type="SMART" id="SM00387">
    <property type="entry name" value="HATPase_c"/>
    <property type="match status" value="1"/>
</dbReference>
<organism evidence="12 13">
    <name type="scientific">Lactovum miscens</name>
    <dbReference type="NCBI Taxonomy" id="190387"/>
    <lineage>
        <taxon>Bacteria</taxon>
        <taxon>Bacillati</taxon>
        <taxon>Bacillota</taxon>
        <taxon>Bacilli</taxon>
        <taxon>Lactobacillales</taxon>
        <taxon>Streptococcaceae</taxon>
        <taxon>Lactovum</taxon>
    </lineage>
</organism>
<evidence type="ECO:0000256" key="5">
    <source>
        <dbReference type="ARBA" id="ARBA00022679"/>
    </source>
</evidence>
<comment type="catalytic activity">
    <reaction evidence="1">
        <text>ATP + protein L-histidine = ADP + protein N-phospho-L-histidine.</text>
        <dbReference type="EC" id="2.7.13.3"/>
    </reaction>
</comment>
<dbReference type="InterPro" id="IPR003594">
    <property type="entry name" value="HATPase_dom"/>
</dbReference>
<dbReference type="AlphaFoldDB" id="A0A841C0F1"/>
<keyword evidence="7" id="KW-0418">Kinase</keyword>
<keyword evidence="10" id="KW-0472">Membrane</keyword>
<comment type="caution">
    <text evidence="12">The sequence shown here is derived from an EMBL/GenBank/DDBJ whole genome shotgun (WGS) entry which is preliminary data.</text>
</comment>
<protein>
    <recommendedName>
        <fullName evidence="3">histidine kinase</fullName>
        <ecNumber evidence="3">2.7.13.3</ecNumber>
    </recommendedName>
</protein>
<feature type="domain" description="Histidine kinase" evidence="11">
    <location>
        <begin position="21"/>
        <end position="217"/>
    </location>
</feature>
<evidence type="ECO:0000256" key="8">
    <source>
        <dbReference type="ARBA" id="ARBA00022989"/>
    </source>
</evidence>
<reference evidence="12 13" key="1">
    <citation type="submission" date="2020-08" db="EMBL/GenBank/DDBJ databases">
        <title>Genomic Encyclopedia of Type Strains, Phase IV (KMG-IV): sequencing the most valuable type-strain genomes for metagenomic binning, comparative biology and taxonomic classification.</title>
        <authorList>
            <person name="Goeker M."/>
        </authorList>
    </citation>
    <scope>NUCLEOTIDE SEQUENCE [LARGE SCALE GENOMIC DNA]</scope>
    <source>
        <strain evidence="12 13">DSM 14925</strain>
    </source>
</reference>
<dbReference type="InterPro" id="IPR005467">
    <property type="entry name" value="His_kinase_dom"/>
</dbReference>
<dbReference type="GO" id="GO:0005886">
    <property type="term" value="C:plasma membrane"/>
    <property type="evidence" value="ECO:0007669"/>
    <property type="project" value="UniProtKB-SubCell"/>
</dbReference>
<dbReference type="EC" id="2.7.13.3" evidence="3"/>
<keyword evidence="5" id="KW-0808">Transferase</keyword>
<dbReference type="GO" id="GO:0016036">
    <property type="term" value="P:cellular response to phosphate starvation"/>
    <property type="evidence" value="ECO:0007669"/>
    <property type="project" value="TreeGrafter"/>
</dbReference>
<dbReference type="InterPro" id="IPR050351">
    <property type="entry name" value="BphY/WalK/GraS-like"/>
</dbReference>
<dbReference type="Gene3D" id="3.30.565.10">
    <property type="entry name" value="Histidine kinase-like ATPase, C-terminal domain"/>
    <property type="match status" value="1"/>
</dbReference>
<evidence type="ECO:0000259" key="11">
    <source>
        <dbReference type="PROSITE" id="PS50109"/>
    </source>
</evidence>
<evidence type="ECO:0000256" key="7">
    <source>
        <dbReference type="ARBA" id="ARBA00022777"/>
    </source>
</evidence>
<dbReference type="GO" id="GO:0004721">
    <property type="term" value="F:phosphoprotein phosphatase activity"/>
    <property type="evidence" value="ECO:0007669"/>
    <property type="project" value="TreeGrafter"/>
</dbReference>
<evidence type="ECO:0000256" key="9">
    <source>
        <dbReference type="ARBA" id="ARBA00023012"/>
    </source>
</evidence>
<comment type="subcellular location">
    <subcellularLocation>
        <location evidence="2">Cell membrane</location>
        <topology evidence="2">Multi-pass membrane protein</topology>
    </subcellularLocation>
</comment>
<keyword evidence="8" id="KW-1133">Transmembrane helix</keyword>
<dbReference type="PROSITE" id="PS50109">
    <property type="entry name" value="HIS_KIN"/>
    <property type="match status" value="1"/>
</dbReference>
<dbReference type="SUPFAM" id="SSF55874">
    <property type="entry name" value="ATPase domain of HSP90 chaperone/DNA topoisomerase II/histidine kinase"/>
    <property type="match status" value="1"/>
</dbReference>
<dbReference type="Proteomes" id="UP000562464">
    <property type="component" value="Unassembled WGS sequence"/>
</dbReference>
<dbReference type="EMBL" id="JACHHV010000002">
    <property type="protein sequence ID" value="MBB5887376.1"/>
    <property type="molecule type" value="Genomic_DNA"/>
</dbReference>
<dbReference type="PANTHER" id="PTHR45453">
    <property type="entry name" value="PHOSPHATE REGULON SENSOR PROTEIN PHOR"/>
    <property type="match status" value="1"/>
</dbReference>
<proteinExistence type="predicted"/>